<dbReference type="OrthoDB" id="9793802at2"/>
<dbReference type="RefSeq" id="WP_099247003.1">
    <property type="nucleotide sequence ID" value="NZ_FXXP01000002.1"/>
</dbReference>
<evidence type="ECO:0000259" key="1">
    <source>
        <dbReference type="Pfam" id="PF04865"/>
    </source>
</evidence>
<dbReference type="Pfam" id="PF04865">
    <property type="entry name" value="Baseplate_J"/>
    <property type="match status" value="1"/>
</dbReference>
<keyword evidence="4" id="KW-1185">Reference proteome</keyword>
<dbReference type="Pfam" id="PF26078">
    <property type="entry name" value="Baseplate_J_M"/>
    <property type="match status" value="1"/>
</dbReference>
<sequence>MSFMPTTLTLEQLRALPVPNFGQRDSIAIKAQLIAKFEAISGRKMYPSQTESFVIDLMTYSLANVGEAIQTGLLQNLAIFAQGEHLDRIWANVDTYRLLAQFARSEVMFSLAEAHHQAVIVPKGTRVSAGPELVFRTDAELVIPAGEVAAPVAVTAVGAGVAFNDLQIGQVDDLLDPIAYVESVSNTQITAGGSERERDGAFRARVLNAFELVTRGGSRQAYRVLVKAVHPDIVDVEVTRPQPGHIHIYPLMNSGVAPQAIADAILAYLDPETMIPMGDYVTIHEAVSQVFDVNMTIRVAPGYLASVEAEKEQRLRAKFDEWGQVLGSQVSPSALNEAARAMAGVVGVDGPDFEFTDLPSTHFAVIGNFNVSVVEAPNV</sequence>
<accession>A0A238JEQ8</accession>
<dbReference type="PANTHER" id="PTHR35862">
    <property type="entry name" value="FELS-2 PROPHAGE PROTEIN"/>
    <property type="match status" value="1"/>
</dbReference>
<dbReference type="InterPro" id="IPR058531">
    <property type="entry name" value="Baseplate_J_M"/>
</dbReference>
<evidence type="ECO:0000313" key="4">
    <source>
        <dbReference type="Proteomes" id="UP000225972"/>
    </source>
</evidence>
<protein>
    <submittedName>
        <fullName evidence="3">Baseplate J-like protein</fullName>
    </submittedName>
</protein>
<dbReference type="InterPro" id="IPR006949">
    <property type="entry name" value="Barrel_Baseplate_J-like"/>
</dbReference>
<gene>
    <name evidence="3" type="ORF">TRP8649_03293</name>
</gene>
<dbReference type="InterPro" id="IPR052726">
    <property type="entry name" value="Phage_Baseplate_Hub"/>
</dbReference>
<dbReference type="Proteomes" id="UP000225972">
    <property type="component" value="Unassembled WGS sequence"/>
</dbReference>
<proteinExistence type="predicted"/>
<name>A0A238JEQ8_9RHOB</name>
<dbReference type="EMBL" id="FXXP01000002">
    <property type="protein sequence ID" value="SMX29160.1"/>
    <property type="molecule type" value="Genomic_DNA"/>
</dbReference>
<dbReference type="PANTHER" id="PTHR35862:SF1">
    <property type="entry name" value="FELS-2 PROPHAGE PROTEIN"/>
    <property type="match status" value="1"/>
</dbReference>
<evidence type="ECO:0000259" key="2">
    <source>
        <dbReference type="Pfam" id="PF26078"/>
    </source>
</evidence>
<feature type="domain" description="Baseplate protein J-like barrel" evidence="1">
    <location>
        <begin position="116"/>
        <end position="193"/>
    </location>
</feature>
<reference evidence="4" key="1">
    <citation type="submission" date="2017-05" db="EMBL/GenBank/DDBJ databases">
        <authorList>
            <person name="Rodrigo-Torres L."/>
            <person name="Arahal R. D."/>
            <person name="Lucena T."/>
        </authorList>
    </citation>
    <scope>NUCLEOTIDE SEQUENCE [LARGE SCALE GENOMIC DNA]</scope>
    <source>
        <strain evidence="4">CECT 8649</strain>
    </source>
</reference>
<feature type="domain" description="Baseplate J-like central" evidence="2">
    <location>
        <begin position="215"/>
        <end position="283"/>
    </location>
</feature>
<dbReference type="AlphaFoldDB" id="A0A238JEQ8"/>
<organism evidence="3 4">
    <name type="scientific">Pelagimonas phthalicica</name>
    <dbReference type="NCBI Taxonomy" id="1037362"/>
    <lineage>
        <taxon>Bacteria</taxon>
        <taxon>Pseudomonadati</taxon>
        <taxon>Pseudomonadota</taxon>
        <taxon>Alphaproteobacteria</taxon>
        <taxon>Rhodobacterales</taxon>
        <taxon>Roseobacteraceae</taxon>
        <taxon>Pelagimonas</taxon>
    </lineage>
</organism>
<evidence type="ECO:0000313" key="3">
    <source>
        <dbReference type="EMBL" id="SMX29160.1"/>
    </source>
</evidence>